<keyword evidence="1" id="KW-0812">Transmembrane</keyword>
<proteinExistence type="predicted"/>
<dbReference type="Proteomes" id="UP001420932">
    <property type="component" value="Unassembled WGS sequence"/>
</dbReference>
<evidence type="ECO:0000313" key="2">
    <source>
        <dbReference type="EMBL" id="KAK9141919.1"/>
    </source>
</evidence>
<protein>
    <submittedName>
        <fullName evidence="2">Uncharacterized protein</fullName>
    </submittedName>
</protein>
<evidence type="ECO:0000313" key="3">
    <source>
        <dbReference type="Proteomes" id="UP001420932"/>
    </source>
</evidence>
<comment type="caution">
    <text evidence="2">The sequence shown here is derived from an EMBL/GenBank/DDBJ whole genome shotgun (WGS) entry which is preliminary data.</text>
</comment>
<dbReference type="PANTHER" id="PTHR33133">
    <property type="entry name" value="OS08G0107100 PROTEIN-RELATED"/>
    <property type="match status" value="1"/>
</dbReference>
<evidence type="ECO:0000256" key="1">
    <source>
        <dbReference type="SAM" id="Phobius"/>
    </source>
</evidence>
<feature type="transmembrane region" description="Helical" evidence="1">
    <location>
        <begin position="40"/>
        <end position="59"/>
    </location>
</feature>
<dbReference type="PANTHER" id="PTHR33133:SF9">
    <property type="entry name" value="SOLUTE CARRIER FAMILY 40 PROTEIN"/>
    <property type="match status" value="1"/>
</dbReference>
<keyword evidence="3" id="KW-1185">Reference proteome</keyword>
<dbReference type="EMBL" id="JBBNAF010000005">
    <property type="protein sequence ID" value="KAK9141919.1"/>
    <property type="molecule type" value="Genomic_DNA"/>
</dbReference>
<name>A0AAP0JY12_9MAGN</name>
<organism evidence="2 3">
    <name type="scientific">Stephania yunnanensis</name>
    <dbReference type="NCBI Taxonomy" id="152371"/>
    <lineage>
        <taxon>Eukaryota</taxon>
        <taxon>Viridiplantae</taxon>
        <taxon>Streptophyta</taxon>
        <taxon>Embryophyta</taxon>
        <taxon>Tracheophyta</taxon>
        <taxon>Spermatophyta</taxon>
        <taxon>Magnoliopsida</taxon>
        <taxon>Ranunculales</taxon>
        <taxon>Menispermaceae</taxon>
        <taxon>Menispermoideae</taxon>
        <taxon>Cissampelideae</taxon>
        <taxon>Stephania</taxon>
    </lineage>
</organism>
<feature type="transmembrane region" description="Helical" evidence="1">
    <location>
        <begin position="139"/>
        <end position="162"/>
    </location>
</feature>
<reference evidence="2 3" key="1">
    <citation type="submission" date="2024-01" db="EMBL/GenBank/DDBJ databases">
        <title>Genome assemblies of Stephania.</title>
        <authorList>
            <person name="Yang L."/>
        </authorList>
    </citation>
    <scope>NUCLEOTIDE SEQUENCE [LARGE SCALE GENOMIC DNA]</scope>
    <source>
        <strain evidence="2">YNDBR</strain>
        <tissue evidence="2">Leaf</tissue>
    </source>
</reference>
<keyword evidence="1" id="KW-1133">Transmembrane helix</keyword>
<feature type="transmembrane region" description="Helical" evidence="1">
    <location>
        <begin position="276"/>
        <end position="294"/>
    </location>
</feature>
<accession>A0AAP0JY12</accession>
<feature type="transmembrane region" description="Helical" evidence="1">
    <location>
        <begin position="182"/>
        <end position="215"/>
    </location>
</feature>
<gene>
    <name evidence="2" type="ORF">Syun_011319</name>
</gene>
<dbReference type="AlphaFoldDB" id="A0AAP0JY12"/>
<keyword evidence="1" id="KW-0472">Membrane</keyword>
<sequence length="298" mass="33697">MARRSASHVFEPSVHLINTAQIFRESIRILLRHSTHFQSISIFLFSPLSLSLFLSHFLVHNFPKIPSFTVTLMNYLFNHNEAHHIIKLLSKTTVHIIITLPSSITFGLVGRAAAIQAVADSYNGVALNERRLFMRSGLVWMKLLLTCCWEFFIVSILLGSLVVSMVIVPKTLLVCGVCSSEIGFWAVLAVLGIPFCMGFAHIMVVGNLARVFVVLEDCCGFESLRRAKGLIEGRRQTVFMMVLVKNVGFRLVEFLFDFRLFKGMSFFEGLVLASMYSLVLVLDSIMNSVFYHICKPWH</sequence>